<dbReference type="Proteomes" id="UP000233524">
    <property type="component" value="Unassembled WGS sequence"/>
</dbReference>
<dbReference type="PANTHER" id="PTHR34414">
    <property type="entry name" value="HET DOMAIN-CONTAINING PROTEIN-RELATED"/>
    <property type="match status" value="1"/>
</dbReference>
<gene>
    <name evidence="2" type="ORF">jhhlp_002161</name>
</gene>
<comment type="caution">
    <text evidence="2">The sequence shown here is derived from an EMBL/GenBank/DDBJ whole genome shotgun (WGS) entry which is preliminary data.</text>
</comment>
<sequence>MEPQRNSASGLRSPSCRACLSAPFTTRLLEYDNSCSGASPPPDHTLPSLLPASYRTKLDDLAAASDDVDACVANELNLQRLNRVYPWLWIAGRPMPPRPLHHQLLLSREIVITERMDIHLVWTGGHIYIKPMPRFLLEPHFWYRHLSCRCSGNGGKHTGDLCAPEKLRKCAIGFLFSFAALITHESDFFIAKEKHLLPEGVTWHAWRSFVRELDTEHIYRKIDQRFFYGELRLSRLNKIYFFMQTPLRSYMTRWQQYSGFLQHNLAGIGSAIIYITIVLTAMQVGLATNTLRDSNMFQSVSYGFTIFSILGPPVALGLLLVVFCYVFLNNWATVVAYKAKRQQHMASAG</sequence>
<keyword evidence="1" id="KW-0812">Transmembrane</keyword>
<proteinExistence type="predicted"/>
<evidence type="ECO:0000313" key="3">
    <source>
        <dbReference type="Proteomes" id="UP000233524"/>
    </source>
</evidence>
<dbReference type="STRING" id="41688.A0A2N3ND88"/>
<dbReference type="InParanoid" id="A0A2N3ND88"/>
<evidence type="ECO:0000256" key="1">
    <source>
        <dbReference type="SAM" id="Phobius"/>
    </source>
</evidence>
<dbReference type="InterPro" id="IPR046536">
    <property type="entry name" value="DUF6601"/>
</dbReference>
<protein>
    <submittedName>
        <fullName evidence="2">Uncharacterized protein</fullName>
    </submittedName>
</protein>
<organism evidence="2 3">
    <name type="scientific">Lomentospora prolificans</name>
    <dbReference type="NCBI Taxonomy" id="41688"/>
    <lineage>
        <taxon>Eukaryota</taxon>
        <taxon>Fungi</taxon>
        <taxon>Dikarya</taxon>
        <taxon>Ascomycota</taxon>
        <taxon>Pezizomycotina</taxon>
        <taxon>Sordariomycetes</taxon>
        <taxon>Hypocreomycetidae</taxon>
        <taxon>Microascales</taxon>
        <taxon>Microascaceae</taxon>
        <taxon>Lomentospora</taxon>
    </lineage>
</organism>
<dbReference type="Pfam" id="PF20246">
    <property type="entry name" value="DUF6601"/>
    <property type="match status" value="1"/>
</dbReference>
<dbReference type="VEuPathDB" id="FungiDB:jhhlp_002161"/>
<keyword evidence="1" id="KW-1133">Transmembrane helix</keyword>
<accession>A0A2N3ND88</accession>
<reference evidence="2 3" key="1">
    <citation type="journal article" date="2017" name="G3 (Bethesda)">
        <title>First Draft Genome Sequence of the Pathogenic Fungus Lomentospora prolificans (Formerly Scedosporium prolificans).</title>
        <authorList>
            <person name="Luo R."/>
            <person name="Zimin A."/>
            <person name="Workman R."/>
            <person name="Fan Y."/>
            <person name="Pertea G."/>
            <person name="Grossman N."/>
            <person name="Wear M.P."/>
            <person name="Jia B."/>
            <person name="Miller H."/>
            <person name="Casadevall A."/>
            <person name="Timp W."/>
            <person name="Zhang S.X."/>
            <person name="Salzberg S.L."/>
        </authorList>
    </citation>
    <scope>NUCLEOTIDE SEQUENCE [LARGE SCALE GENOMIC DNA]</scope>
    <source>
        <strain evidence="2 3">JHH-5317</strain>
    </source>
</reference>
<keyword evidence="1" id="KW-0472">Membrane</keyword>
<feature type="transmembrane region" description="Helical" evidence="1">
    <location>
        <begin position="265"/>
        <end position="286"/>
    </location>
</feature>
<dbReference type="OrthoDB" id="5086500at2759"/>
<dbReference type="EMBL" id="NLAX01000008">
    <property type="protein sequence ID" value="PKS10410.1"/>
    <property type="molecule type" value="Genomic_DNA"/>
</dbReference>
<dbReference type="PANTHER" id="PTHR34414:SF1">
    <property type="entry name" value="SUBTILISIN-LIKE SERINE PROTEASE"/>
    <property type="match status" value="1"/>
</dbReference>
<dbReference type="AlphaFoldDB" id="A0A2N3ND88"/>
<evidence type="ECO:0000313" key="2">
    <source>
        <dbReference type="EMBL" id="PKS10410.1"/>
    </source>
</evidence>
<name>A0A2N3ND88_9PEZI</name>
<feature type="transmembrane region" description="Helical" evidence="1">
    <location>
        <begin position="306"/>
        <end position="328"/>
    </location>
</feature>
<keyword evidence="3" id="KW-1185">Reference proteome</keyword>